<evidence type="ECO:0000313" key="2">
    <source>
        <dbReference type="Proteomes" id="UP000032142"/>
    </source>
</evidence>
<name>A0A0B0Q206_GOSAR</name>
<dbReference type="Proteomes" id="UP000032142">
    <property type="component" value="Unassembled WGS sequence"/>
</dbReference>
<dbReference type="EMBL" id="KN453037">
    <property type="protein sequence ID" value="KHG29896.1"/>
    <property type="molecule type" value="Genomic_DNA"/>
</dbReference>
<sequence length="32" mass="3535">MTQKSIGSLLARFGQVKVAHHTIQFLIGILNL</sequence>
<gene>
    <name evidence="1" type="ORF">F383_15677</name>
</gene>
<dbReference type="AlphaFoldDB" id="A0A0B0Q206"/>
<accession>A0A0B0Q206</accession>
<proteinExistence type="predicted"/>
<evidence type="ECO:0000313" key="1">
    <source>
        <dbReference type="EMBL" id="KHG29896.1"/>
    </source>
</evidence>
<reference evidence="2" key="1">
    <citation type="submission" date="2014-09" db="EMBL/GenBank/DDBJ databases">
        <authorList>
            <person name="Mudge J."/>
            <person name="Ramaraj T."/>
            <person name="Lindquist I.E."/>
            <person name="Bharti A.K."/>
            <person name="Sundararajan A."/>
            <person name="Cameron C.T."/>
            <person name="Woodward J.E."/>
            <person name="May G.D."/>
            <person name="Brubaker C."/>
            <person name="Broadhvest J."/>
            <person name="Wilkins T.A."/>
        </authorList>
    </citation>
    <scope>NUCLEOTIDE SEQUENCE</scope>
    <source>
        <strain evidence="2">cv. AKA8401</strain>
    </source>
</reference>
<keyword evidence="2" id="KW-1185">Reference proteome</keyword>
<protein>
    <submittedName>
        <fullName evidence="1">Uncharacterized protein</fullName>
    </submittedName>
</protein>
<organism evidence="1 2">
    <name type="scientific">Gossypium arboreum</name>
    <name type="common">Tree cotton</name>
    <name type="synonym">Gossypium nanking</name>
    <dbReference type="NCBI Taxonomy" id="29729"/>
    <lineage>
        <taxon>Eukaryota</taxon>
        <taxon>Viridiplantae</taxon>
        <taxon>Streptophyta</taxon>
        <taxon>Embryophyta</taxon>
        <taxon>Tracheophyta</taxon>
        <taxon>Spermatophyta</taxon>
        <taxon>Magnoliopsida</taxon>
        <taxon>eudicotyledons</taxon>
        <taxon>Gunneridae</taxon>
        <taxon>Pentapetalae</taxon>
        <taxon>rosids</taxon>
        <taxon>malvids</taxon>
        <taxon>Malvales</taxon>
        <taxon>Malvaceae</taxon>
        <taxon>Malvoideae</taxon>
        <taxon>Gossypium</taxon>
    </lineage>
</organism>